<name>X1GQZ2_9ZZZZ</name>
<protein>
    <submittedName>
        <fullName evidence="1">Uncharacterized protein</fullName>
    </submittedName>
</protein>
<comment type="caution">
    <text evidence="1">The sequence shown here is derived from an EMBL/GenBank/DDBJ whole genome shotgun (WGS) entry which is preliminary data.</text>
</comment>
<feature type="non-terminal residue" evidence="1">
    <location>
        <position position="1"/>
    </location>
</feature>
<reference evidence="1" key="1">
    <citation type="journal article" date="2014" name="Front. Microbiol.">
        <title>High frequency of phylogenetically diverse reductive dehalogenase-homologous genes in deep subseafloor sedimentary metagenomes.</title>
        <authorList>
            <person name="Kawai M."/>
            <person name="Futagami T."/>
            <person name="Toyoda A."/>
            <person name="Takaki Y."/>
            <person name="Nishi S."/>
            <person name="Hori S."/>
            <person name="Arai W."/>
            <person name="Tsubouchi T."/>
            <person name="Morono Y."/>
            <person name="Uchiyama I."/>
            <person name="Ito T."/>
            <person name="Fujiyama A."/>
            <person name="Inagaki F."/>
            <person name="Takami H."/>
        </authorList>
    </citation>
    <scope>NUCLEOTIDE SEQUENCE</scope>
    <source>
        <strain evidence="1">Expedition CK06-06</strain>
    </source>
</reference>
<gene>
    <name evidence="1" type="ORF">S03H2_27241</name>
</gene>
<organism evidence="1">
    <name type="scientific">marine sediment metagenome</name>
    <dbReference type="NCBI Taxonomy" id="412755"/>
    <lineage>
        <taxon>unclassified sequences</taxon>
        <taxon>metagenomes</taxon>
        <taxon>ecological metagenomes</taxon>
    </lineage>
</organism>
<feature type="non-terminal residue" evidence="1">
    <location>
        <position position="38"/>
    </location>
</feature>
<dbReference type="EMBL" id="BARU01016232">
    <property type="protein sequence ID" value="GAH59607.1"/>
    <property type="molecule type" value="Genomic_DNA"/>
</dbReference>
<evidence type="ECO:0000313" key="1">
    <source>
        <dbReference type="EMBL" id="GAH59607.1"/>
    </source>
</evidence>
<dbReference type="AlphaFoldDB" id="X1GQZ2"/>
<sequence length="38" mass="4149">TESEDNVFYRIYAVAGMSANFGATLTVHNSTQEGIVRV</sequence>
<accession>X1GQZ2</accession>
<proteinExistence type="predicted"/>